<evidence type="ECO:0000256" key="4">
    <source>
        <dbReference type="ARBA" id="ARBA00023136"/>
    </source>
</evidence>
<dbReference type="PANTHER" id="PTHR24222:SF50">
    <property type="entry name" value="ABC TRANSPORTER B FAMILY MEMBER 9-LIKE ISOFORM X2"/>
    <property type="match status" value="1"/>
</dbReference>
<organism evidence="7">
    <name type="scientific">Rhizophora mucronata</name>
    <name type="common">Asiatic mangrove</name>
    <dbReference type="NCBI Taxonomy" id="61149"/>
    <lineage>
        <taxon>Eukaryota</taxon>
        <taxon>Viridiplantae</taxon>
        <taxon>Streptophyta</taxon>
        <taxon>Embryophyta</taxon>
        <taxon>Tracheophyta</taxon>
        <taxon>Spermatophyta</taxon>
        <taxon>Magnoliopsida</taxon>
        <taxon>eudicotyledons</taxon>
        <taxon>Gunneridae</taxon>
        <taxon>Pentapetalae</taxon>
        <taxon>rosids</taxon>
        <taxon>fabids</taxon>
        <taxon>Malpighiales</taxon>
        <taxon>Rhizophoraceae</taxon>
        <taxon>Rhizophora</taxon>
    </lineage>
</organism>
<dbReference type="GO" id="GO:0005524">
    <property type="term" value="F:ATP binding"/>
    <property type="evidence" value="ECO:0007669"/>
    <property type="project" value="InterPro"/>
</dbReference>
<dbReference type="Pfam" id="PF00664">
    <property type="entry name" value="ABC_membrane"/>
    <property type="match status" value="1"/>
</dbReference>
<evidence type="ECO:0000256" key="5">
    <source>
        <dbReference type="SAM" id="Phobius"/>
    </source>
</evidence>
<comment type="subcellular location">
    <subcellularLocation>
        <location evidence="1">Membrane</location>
        <topology evidence="1">Multi-pass membrane protein</topology>
    </subcellularLocation>
</comment>
<reference evidence="7" key="1">
    <citation type="submission" date="2018-02" db="EMBL/GenBank/DDBJ databases">
        <title>Rhizophora mucronata_Transcriptome.</title>
        <authorList>
            <person name="Meera S.P."/>
            <person name="Sreeshan A."/>
            <person name="Augustine A."/>
        </authorList>
    </citation>
    <scope>NUCLEOTIDE SEQUENCE</scope>
    <source>
        <tissue evidence="7">Leaf</tissue>
    </source>
</reference>
<keyword evidence="3 5" id="KW-1133">Transmembrane helix</keyword>
<dbReference type="SUPFAM" id="SSF90123">
    <property type="entry name" value="ABC transporter transmembrane region"/>
    <property type="match status" value="1"/>
</dbReference>
<dbReference type="InterPro" id="IPR011527">
    <property type="entry name" value="ABC1_TM_dom"/>
</dbReference>
<dbReference type="PROSITE" id="PS50929">
    <property type="entry name" value="ABC_TM1F"/>
    <property type="match status" value="1"/>
</dbReference>
<evidence type="ECO:0000256" key="3">
    <source>
        <dbReference type="ARBA" id="ARBA00022989"/>
    </source>
</evidence>
<evidence type="ECO:0000256" key="1">
    <source>
        <dbReference type="ARBA" id="ARBA00004141"/>
    </source>
</evidence>
<dbReference type="InterPro" id="IPR039421">
    <property type="entry name" value="Type_1_exporter"/>
</dbReference>
<dbReference type="InterPro" id="IPR036640">
    <property type="entry name" value="ABC1_TM_sf"/>
</dbReference>
<feature type="domain" description="ABC transmembrane type-1" evidence="6">
    <location>
        <begin position="20"/>
        <end position="119"/>
    </location>
</feature>
<keyword evidence="4 5" id="KW-0472">Membrane</keyword>
<sequence length="119" mass="13005">MQFVGETMNFLVSKMTSYGQIAYAEAGNVVEQTVGGIRMVASFTGEKHAIEKDNNKLKIAYKAPFQQGLASGLGFGVMVCVIYASYGLSIWYRSKLIIEKGYNGGRVIVVMFNLLTSGM</sequence>
<protein>
    <recommendedName>
        <fullName evidence="6">ABC transmembrane type-1 domain-containing protein</fullName>
    </recommendedName>
</protein>
<dbReference type="GO" id="GO:0005886">
    <property type="term" value="C:plasma membrane"/>
    <property type="evidence" value="ECO:0007669"/>
    <property type="project" value="TreeGrafter"/>
</dbReference>
<dbReference type="PANTHER" id="PTHR24222">
    <property type="entry name" value="ABC TRANSPORTER B FAMILY"/>
    <property type="match status" value="1"/>
</dbReference>
<evidence type="ECO:0000313" key="7">
    <source>
        <dbReference type="EMBL" id="MBX34688.1"/>
    </source>
</evidence>
<evidence type="ECO:0000259" key="6">
    <source>
        <dbReference type="PROSITE" id="PS50929"/>
    </source>
</evidence>
<dbReference type="AlphaFoldDB" id="A0A2P2MWW4"/>
<feature type="transmembrane region" description="Helical" evidence="5">
    <location>
        <begin position="69"/>
        <end position="92"/>
    </location>
</feature>
<proteinExistence type="predicted"/>
<dbReference type="EMBL" id="GGEC01054204">
    <property type="protein sequence ID" value="MBX34688.1"/>
    <property type="molecule type" value="Transcribed_RNA"/>
</dbReference>
<name>A0A2P2MWW4_RHIMU</name>
<keyword evidence="2 5" id="KW-0812">Transmembrane</keyword>
<dbReference type="Gene3D" id="1.20.1560.10">
    <property type="entry name" value="ABC transporter type 1, transmembrane domain"/>
    <property type="match status" value="1"/>
</dbReference>
<evidence type="ECO:0000256" key="2">
    <source>
        <dbReference type="ARBA" id="ARBA00022692"/>
    </source>
</evidence>
<accession>A0A2P2MWW4</accession>
<dbReference type="GO" id="GO:0140359">
    <property type="term" value="F:ABC-type transporter activity"/>
    <property type="evidence" value="ECO:0007669"/>
    <property type="project" value="InterPro"/>
</dbReference>